<dbReference type="PROSITE" id="PS50011">
    <property type="entry name" value="PROTEIN_KINASE_DOM"/>
    <property type="match status" value="1"/>
</dbReference>
<dbReference type="PANTHER" id="PTHR45646">
    <property type="entry name" value="SERINE/THREONINE-PROTEIN KINASE DOA-RELATED"/>
    <property type="match status" value="1"/>
</dbReference>
<dbReference type="Pfam" id="PF00069">
    <property type="entry name" value="Pkinase"/>
    <property type="match status" value="2"/>
</dbReference>
<dbReference type="GO" id="GO:0043484">
    <property type="term" value="P:regulation of RNA splicing"/>
    <property type="evidence" value="ECO:0007669"/>
    <property type="project" value="TreeGrafter"/>
</dbReference>
<dbReference type="InterPro" id="IPR011009">
    <property type="entry name" value="Kinase-like_dom_sf"/>
</dbReference>
<evidence type="ECO:0000256" key="2">
    <source>
        <dbReference type="ARBA" id="ARBA00022679"/>
    </source>
</evidence>
<reference evidence="9" key="1">
    <citation type="journal article" date="2020" name="Stud. Mycol.">
        <title>101 Dothideomycetes genomes: A test case for predicting lifestyles and emergence of pathogens.</title>
        <authorList>
            <person name="Haridas S."/>
            <person name="Albert R."/>
            <person name="Binder M."/>
            <person name="Bloem J."/>
            <person name="LaButti K."/>
            <person name="Salamov A."/>
            <person name="Andreopoulos B."/>
            <person name="Baker S."/>
            <person name="Barry K."/>
            <person name="Bills G."/>
            <person name="Bluhm B."/>
            <person name="Cannon C."/>
            <person name="Castanera R."/>
            <person name="Culley D."/>
            <person name="Daum C."/>
            <person name="Ezra D."/>
            <person name="Gonzalez J."/>
            <person name="Henrissat B."/>
            <person name="Kuo A."/>
            <person name="Liang C."/>
            <person name="Lipzen A."/>
            <person name="Lutzoni F."/>
            <person name="Magnuson J."/>
            <person name="Mondo S."/>
            <person name="Nolan M."/>
            <person name="Ohm R."/>
            <person name="Pangilinan J."/>
            <person name="Park H.-J."/>
            <person name="Ramirez L."/>
            <person name="Alfaro M."/>
            <person name="Sun H."/>
            <person name="Tritt A."/>
            <person name="Yoshinaga Y."/>
            <person name="Zwiers L.-H."/>
            <person name="Turgeon B."/>
            <person name="Goodwin S."/>
            <person name="Spatafora J."/>
            <person name="Crous P."/>
            <person name="Grigoriev I."/>
        </authorList>
    </citation>
    <scope>NUCLEOTIDE SEQUENCE [LARGE SCALE GENOMIC DNA]</scope>
    <source>
        <strain evidence="9">CECT 20119</strain>
    </source>
</reference>
<keyword evidence="5 6" id="KW-0067">ATP-binding</keyword>
<dbReference type="AlphaFoldDB" id="A0A6A6GIM1"/>
<evidence type="ECO:0000256" key="1">
    <source>
        <dbReference type="ARBA" id="ARBA00022527"/>
    </source>
</evidence>
<protein>
    <submittedName>
        <fullName evidence="8">Kinase-like domain-containing protein</fullName>
    </submittedName>
</protein>
<dbReference type="SUPFAM" id="SSF56112">
    <property type="entry name" value="Protein kinase-like (PK-like)"/>
    <property type="match status" value="1"/>
</dbReference>
<dbReference type="InterPro" id="IPR000719">
    <property type="entry name" value="Prot_kinase_dom"/>
</dbReference>
<evidence type="ECO:0000256" key="3">
    <source>
        <dbReference type="ARBA" id="ARBA00022741"/>
    </source>
</evidence>
<feature type="binding site" evidence="6">
    <location>
        <position position="120"/>
    </location>
    <ligand>
        <name>ATP</name>
        <dbReference type="ChEBI" id="CHEBI:30616"/>
    </ligand>
</feature>
<keyword evidence="1" id="KW-0723">Serine/threonine-protein kinase</keyword>
<evidence type="ECO:0000256" key="4">
    <source>
        <dbReference type="ARBA" id="ARBA00022777"/>
    </source>
</evidence>
<keyword evidence="4 8" id="KW-0418">Kinase</keyword>
<dbReference type="PANTHER" id="PTHR45646:SF11">
    <property type="entry name" value="SERINE_THREONINE-PROTEIN KINASE DOA"/>
    <property type="match status" value="1"/>
</dbReference>
<proteinExistence type="predicted"/>
<name>A0A6A6GIM1_9PEZI</name>
<dbReference type="GO" id="GO:0005634">
    <property type="term" value="C:nucleus"/>
    <property type="evidence" value="ECO:0007669"/>
    <property type="project" value="TreeGrafter"/>
</dbReference>
<dbReference type="OrthoDB" id="5979581at2759"/>
<keyword evidence="3 6" id="KW-0547">Nucleotide-binding</keyword>
<dbReference type="SMART" id="SM00220">
    <property type="entry name" value="S_TKc"/>
    <property type="match status" value="1"/>
</dbReference>
<dbReference type="GO" id="GO:0005524">
    <property type="term" value="F:ATP binding"/>
    <property type="evidence" value="ECO:0007669"/>
    <property type="project" value="UniProtKB-UniRule"/>
</dbReference>
<dbReference type="Proteomes" id="UP000799538">
    <property type="component" value="Unassembled WGS sequence"/>
</dbReference>
<dbReference type="GO" id="GO:0004674">
    <property type="term" value="F:protein serine/threonine kinase activity"/>
    <property type="evidence" value="ECO:0007669"/>
    <property type="project" value="UniProtKB-KW"/>
</dbReference>
<evidence type="ECO:0000256" key="6">
    <source>
        <dbReference type="PROSITE-ProRule" id="PRU10141"/>
    </source>
</evidence>
<keyword evidence="9" id="KW-1185">Reference proteome</keyword>
<evidence type="ECO:0000313" key="9">
    <source>
        <dbReference type="Proteomes" id="UP000799538"/>
    </source>
</evidence>
<organism evidence="8 9">
    <name type="scientific">Elsinoe ampelina</name>
    <dbReference type="NCBI Taxonomy" id="302913"/>
    <lineage>
        <taxon>Eukaryota</taxon>
        <taxon>Fungi</taxon>
        <taxon>Dikarya</taxon>
        <taxon>Ascomycota</taxon>
        <taxon>Pezizomycotina</taxon>
        <taxon>Dothideomycetes</taxon>
        <taxon>Dothideomycetidae</taxon>
        <taxon>Myriangiales</taxon>
        <taxon>Elsinoaceae</taxon>
        <taxon>Elsinoe</taxon>
    </lineage>
</organism>
<accession>A0A6A6GIM1</accession>
<dbReference type="InterPro" id="IPR017441">
    <property type="entry name" value="Protein_kinase_ATP_BS"/>
</dbReference>
<dbReference type="EMBL" id="ML992503">
    <property type="protein sequence ID" value="KAF2225478.1"/>
    <property type="molecule type" value="Genomic_DNA"/>
</dbReference>
<feature type="domain" description="Protein kinase" evidence="7">
    <location>
        <begin position="91"/>
        <end position="458"/>
    </location>
</feature>
<evidence type="ECO:0000259" key="7">
    <source>
        <dbReference type="PROSITE" id="PS50011"/>
    </source>
</evidence>
<dbReference type="InterPro" id="IPR051175">
    <property type="entry name" value="CLK_kinases"/>
</dbReference>
<keyword evidence="2" id="KW-0808">Transferase</keyword>
<sequence length="470" mass="53504">MLYKSCVRDLKLVHSNHPHPSRQLRVKHIRPIARCHLASRQYTTNHPPTQGSSWTVFPVYKHVPGNTESPSDYHPHGFHPVHLGDVLGSRYHILHKLGHGKSATVWLAKQINTKKYVALKIARAYDSDLSEREGRILASLTNDERARGLVATGFVEAFDHEGPNGRHHVLVMEVGGQTLGEYQWDLQYRINTGRERYDYEYMRRLAVKMIQAVRYVHAGGFVHRDVQLGNFMFALDQSRAGRGIDRALAARPRTYDVEREDGKPLGRHCPAYLIEPISLESTYTGQAQPAQLGISDFGSASTIDYAGDGGQTYPLILRAPELLLADHMDEKADIWALGGAIYRLMTFRDLFSIDQYLTDDEQKTEQLQSMVEVLGPPRAGSMRDRLQQLDIIDGEGHLTAARRDDPMSYTFQQQMEQYKSMTRHNRDTAPFEDFVRYLFSWDQVVRPSADDLLRHPWAAVVVDTSGEIEQ</sequence>
<gene>
    <name evidence="8" type="ORF">BDZ85DRAFT_294012</name>
</gene>
<dbReference type="Gene3D" id="3.30.200.20">
    <property type="entry name" value="Phosphorylase Kinase, domain 1"/>
    <property type="match status" value="1"/>
</dbReference>
<dbReference type="PROSITE" id="PS00107">
    <property type="entry name" value="PROTEIN_KINASE_ATP"/>
    <property type="match status" value="1"/>
</dbReference>
<evidence type="ECO:0000256" key="5">
    <source>
        <dbReference type="ARBA" id="ARBA00022840"/>
    </source>
</evidence>
<evidence type="ECO:0000313" key="8">
    <source>
        <dbReference type="EMBL" id="KAF2225478.1"/>
    </source>
</evidence>
<dbReference type="Gene3D" id="1.10.510.10">
    <property type="entry name" value="Transferase(Phosphotransferase) domain 1"/>
    <property type="match status" value="1"/>
</dbReference>